<evidence type="ECO:0000256" key="3">
    <source>
        <dbReference type="ARBA" id="ARBA00022801"/>
    </source>
</evidence>
<proteinExistence type="inferred from homology"/>
<dbReference type="InterPro" id="IPR049427">
    <property type="entry name" value="Acyl-ACP_TE_C"/>
</dbReference>
<accession>A0AAE2V194</accession>
<protein>
    <recommendedName>
        <fullName evidence="12">Acyl-ACP thioesterase</fullName>
    </recommendedName>
</protein>
<feature type="domain" description="Acyl-ACP thioesterase-like C-terminal" evidence="9">
    <location>
        <begin position="154"/>
        <end position="244"/>
    </location>
</feature>
<dbReference type="PANTHER" id="PTHR31727">
    <property type="entry name" value="OLEOYL-ACYL CARRIER PROTEIN THIOESTERASE 1, CHLOROPLASTIC"/>
    <property type="match status" value="1"/>
</dbReference>
<dbReference type="Pfam" id="PF20791">
    <property type="entry name" value="Acyl-ACP_TE_C"/>
    <property type="match status" value="1"/>
</dbReference>
<comment type="caution">
    <text evidence="10">The sequence shown here is derived from an EMBL/GenBank/DDBJ whole genome shotgun (WGS) entry which is preliminary data.</text>
</comment>
<keyword evidence="6" id="KW-0443">Lipid metabolism</keyword>
<dbReference type="AlphaFoldDB" id="A0AAE2V194"/>
<dbReference type="InterPro" id="IPR002864">
    <property type="entry name" value="Acyl-ACP_thioesterase_NHD"/>
</dbReference>
<evidence type="ECO:0008006" key="12">
    <source>
        <dbReference type="Google" id="ProtNLM"/>
    </source>
</evidence>
<dbReference type="OMA" id="DLMQDCS"/>
<dbReference type="RefSeq" id="WP_011968038.1">
    <property type="nucleotide sequence ID" value="NZ_CP073279.1"/>
</dbReference>
<dbReference type="Proteomes" id="UP000631418">
    <property type="component" value="Unassembled WGS sequence"/>
</dbReference>
<dbReference type="CDD" id="cd00586">
    <property type="entry name" value="4HBT"/>
    <property type="match status" value="1"/>
</dbReference>
<organism evidence="10 11">
    <name type="scientific">Clostridium beijerinckii</name>
    <name type="common">Clostridium MP</name>
    <dbReference type="NCBI Taxonomy" id="1520"/>
    <lineage>
        <taxon>Bacteria</taxon>
        <taxon>Bacillati</taxon>
        <taxon>Bacillota</taxon>
        <taxon>Clostridia</taxon>
        <taxon>Eubacteriales</taxon>
        <taxon>Clostridiaceae</taxon>
        <taxon>Clostridium</taxon>
    </lineage>
</organism>
<keyword evidence="2" id="KW-0444">Lipid biosynthesis</keyword>
<dbReference type="GO" id="GO:0016297">
    <property type="term" value="F:fatty acyl-[ACP] hydrolase activity"/>
    <property type="evidence" value="ECO:0007669"/>
    <property type="project" value="InterPro"/>
</dbReference>
<evidence type="ECO:0000256" key="1">
    <source>
        <dbReference type="ARBA" id="ARBA00006500"/>
    </source>
</evidence>
<dbReference type="InterPro" id="IPR029069">
    <property type="entry name" value="HotDog_dom_sf"/>
</dbReference>
<keyword evidence="5" id="KW-0809">Transit peptide</keyword>
<evidence type="ECO:0000256" key="4">
    <source>
        <dbReference type="ARBA" id="ARBA00022832"/>
    </source>
</evidence>
<evidence type="ECO:0000313" key="10">
    <source>
        <dbReference type="EMBL" id="MBF7807446.1"/>
    </source>
</evidence>
<dbReference type="EMBL" id="JADOEF010000001">
    <property type="protein sequence ID" value="MBF7807446.1"/>
    <property type="molecule type" value="Genomic_DNA"/>
</dbReference>
<gene>
    <name evidence="10" type="ORF">IS491_01690</name>
</gene>
<dbReference type="Gene3D" id="3.10.129.10">
    <property type="entry name" value="Hotdog Thioesterase"/>
    <property type="match status" value="1"/>
</dbReference>
<keyword evidence="3" id="KW-0378">Hydrolase</keyword>
<sequence>MLSIDKEYEINYYDIDLNWQLMFTSVMNLFQDTFVHMSENLGRGIRYLNSINLTWMVNKWEINMYEYPTYNEKIKVRMTPIAYRKSLMNIQFEIFNSRGKKVADAFSLWILLDMKQKIPCRNKFEDMFEVYGLKASENKINTMKKINISKNLINTKKLNVGYCDIDTNGHVNNVKYLYWILDTISEDIVKDYKITKLRISYKKSANYSDIITLSFTKNIENKLIVYSHKIADKENSVLVLAETVLQKSYVDK</sequence>
<dbReference type="GO" id="GO:0000036">
    <property type="term" value="F:acyl carrier activity"/>
    <property type="evidence" value="ECO:0007669"/>
    <property type="project" value="TreeGrafter"/>
</dbReference>
<evidence type="ECO:0000259" key="8">
    <source>
        <dbReference type="Pfam" id="PF01643"/>
    </source>
</evidence>
<dbReference type="Pfam" id="PF01643">
    <property type="entry name" value="Acyl-ACP_TE"/>
    <property type="match status" value="1"/>
</dbReference>
<keyword evidence="7" id="KW-0275">Fatty acid biosynthesis</keyword>
<evidence type="ECO:0000256" key="6">
    <source>
        <dbReference type="ARBA" id="ARBA00023098"/>
    </source>
</evidence>
<dbReference type="SUPFAM" id="SSF54637">
    <property type="entry name" value="Thioesterase/thiol ester dehydrase-isomerase"/>
    <property type="match status" value="2"/>
</dbReference>
<evidence type="ECO:0000256" key="7">
    <source>
        <dbReference type="ARBA" id="ARBA00023160"/>
    </source>
</evidence>
<name>A0AAE2V194_CLOBE</name>
<dbReference type="PANTHER" id="PTHR31727:SF6">
    <property type="entry name" value="OLEOYL-ACYL CARRIER PROTEIN THIOESTERASE 1, CHLOROPLASTIC"/>
    <property type="match status" value="1"/>
</dbReference>
<evidence type="ECO:0000256" key="5">
    <source>
        <dbReference type="ARBA" id="ARBA00022946"/>
    </source>
</evidence>
<evidence type="ECO:0000256" key="2">
    <source>
        <dbReference type="ARBA" id="ARBA00022516"/>
    </source>
</evidence>
<dbReference type="InterPro" id="IPR045023">
    <property type="entry name" value="FATA/B"/>
</dbReference>
<evidence type="ECO:0000259" key="9">
    <source>
        <dbReference type="Pfam" id="PF20791"/>
    </source>
</evidence>
<evidence type="ECO:0000313" key="11">
    <source>
        <dbReference type="Proteomes" id="UP000631418"/>
    </source>
</evidence>
<comment type="similarity">
    <text evidence="1">Belongs to the acyl-ACP thioesterase family.</text>
</comment>
<reference evidence="10" key="1">
    <citation type="submission" date="2020-11" db="EMBL/GenBank/DDBJ databases">
        <authorList>
            <person name="Thieme N."/>
            <person name="Liebl W."/>
            <person name="Zverlov V."/>
        </authorList>
    </citation>
    <scope>NUCLEOTIDE SEQUENCE</scope>
    <source>
        <strain evidence="10">NT08</strain>
    </source>
</reference>
<feature type="domain" description="Acyl-ACP thioesterase N-terminal hotdog" evidence="8">
    <location>
        <begin position="4"/>
        <end position="121"/>
    </location>
</feature>
<keyword evidence="4" id="KW-0276">Fatty acid metabolism</keyword>